<dbReference type="Proteomes" id="UP000000768">
    <property type="component" value="Chromosome 2"/>
</dbReference>
<reference evidence="3 4" key="1">
    <citation type="journal article" date="2009" name="Nature">
        <title>The Sorghum bicolor genome and the diversification of grasses.</title>
        <authorList>
            <person name="Paterson A.H."/>
            <person name="Bowers J.E."/>
            <person name="Bruggmann R."/>
            <person name="Dubchak I."/>
            <person name="Grimwood J."/>
            <person name="Gundlach H."/>
            <person name="Haberer G."/>
            <person name="Hellsten U."/>
            <person name="Mitros T."/>
            <person name="Poliakov A."/>
            <person name="Schmutz J."/>
            <person name="Spannagl M."/>
            <person name="Tang H."/>
            <person name="Wang X."/>
            <person name="Wicker T."/>
            <person name="Bharti A.K."/>
            <person name="Chapman J."/>
            <person name="Feltus F.A."/>
            <person name="Gowik U."/>
            <person name="Grigoriev I.V."/>
            <person name="Lyons E."/>
            <person name="Maher C.A."/>
            <person name="Martis M."/>
            <person name="Narechania A."/>
            <person name="Otillar R.P."/>
            <person name="Penning B.W."/>
            <person name="Salamov A.A."/>
            <person name="Wang Y."/>
            <person name="Zhang L."/>
            <person name="Carpita N.C."/>
            <person name="Freeling M."/>
            <person name="Gingle A.R."/>
            <person name="Hash C.T."/>
            <person name="Keller B."/>
            <person name="Klein P."/>
            <person name="Kresovich S."/>
            <person name="McCann M.C."/>
            <person name="Ming R."/>
            <person name="Peterson D.G."/>
            <person name="Mehboob-ur-Rahman"/>
            <person name="Ware D."/>
            <person name="Westhoff P."/>
            <person name="Mayer K.F."/>
            <person name="Messing J."/>
            <person name="Rokhsar D.S."/>
        </authorList>
    </citation>
    <scope>NUCLEOTIDE SEQUENCE [LARGE SCALE GENOMIC DNA]</scope>
    <source>
        <strain evidence="4">cv. BTx623</strain>
    </source>
</reference>
<dbReference type="Pfam" id="PF26180">
    <property type="entry name" value="PAP-OAS1"/>
    <property type="match status" value="1"/>
</dbReference>
<feature type="region of interest" description="Disordered" evidence="1">
    <location>
        <begin position="677"/>
        <end position="707"/>
    </location>
</feature>
<dbReference type="AlphaFoldDB" id="A0A1W0W822"/>
<dbReference type="SUPFAM" id="SSF81631">
    <property type="entry name" value="PAP/OAS1 substrate-binding domain"/>
    <property type="match status" value="1"/>
</dbReference>
<dbReference type="Gene3D" id="1.10.1410.10">
    <property type="match status" value="1"/>
</dbReference>
<feature type="domain" description="PAP/OAS1 substrate-binding-related" evidence="2">
    <location>
        <begin position="156"/>
        <end position="347"/>
    </location>
</feature>
<dbReference type="PANTHER" id="PTHR45979:SF26">
    <property type="entry name" value="NUCLEOTIDYLTRANSFERASE DOMAIN CONTAINING PROTEIN, EXPRESSED"/>
    <property type="match status" value="1"/>
</dbReference>
<evidence type="ECO:0000259" key="2">
    <source>
        <dbReference type="Pfam" id="PF26180"/>
    </source>
</evidence>
<proteinExistence type="predicted"/>
<sequence>MARRAPSPSAIRRDAVRAAEAAAGEVVLRVHPTQEAERRRQDVISYLRRLIGSSLGCEVFAFGSVPLRTYLPDGDVDITVLGNTWLNSTFIDDVRSMLESEQENCDAEFKLTGLHFINAEVKLIKCIIENIIVDVSFNQIGGVSTFCFLELVDRQIGKNHLFKRSIMLIKAWCYHESRILGAHHGLISTYALETLILYIFNMFHKSLHGPLEALYTFLEYFSKFDWDRYGISLNGPVDLSSLPNLTVEPTEVQGELLLGKEFQQGYLDRLVVIPNEFEGCDTQFRQKFLNIIDPLKANNNLGRSVSKANFYRIRSALSFGAQKLGQILMLPSEYIRDEIYGFFANTLKRHGKGERPDIDTSSSFQPLLGPERALNEDGSRYKSSCMNEGENGSSCHSSKLPDKDSSVTDVHKNSGKKLLPPFLLSNMLDLSGDLELHLGCLRKVQYHLESLFDEFLQAVEEACLADMLDEDSFKMPDMILKLKTSTRSSSLSLSSSTDSERRKLSPVYCSHSTGDDSQQPHAEAQVDMVWQQNIPLSPNGSTFPSSPSTNSDNYPVSWFCFSPKTHGTGTYIPNVSYHTYRERITLEKEIIRARKQRQRLPDRRYSSADQGYSVSQTEDATAQSATNQSPKKQNSAQQSGYSSKSSVPDGDFVRFKEHVATDGGTKQAVGRDFVEEGRQTKPPSSSAGIVLPQNGQGNPTCQPSSPATADFLHAAESLEFGSFGPFSLGLTSTSTQFEEAFPALPTRKRAEVVPPPVSKAPAEAPASVAQSAKAVETKSRSEENEEMYQLRDEADFPPLQAGCR</sequence>
<evidence type="ECO:0000313" key="4">
    <source>
        <dbReference type="Proteomes" id="UP000000768"/>
    </source>
</evidence>
<name>A0A1W0W822_SORBI</name>
<dbReference type="CDD" id="cd05402">
    <property type="entry name" value="NT_PAP_TUTase"/>
    <property type="match status" value="1"/>
</dbReference>
<feature type="compositionally biased region" description="Polar residues" evidence="1">
    <location>
        <begin position="510"/>
        <end position="520"/>
    </location>
</feature>
<feature type="region of interest" description="Disordered" evidence="1">
    <location>
        <begin position="595"/>
        <end position="649"/>
    </location>
</feature>
<dbReference type="Gramene" id="OQU90475">
    <property type="protein sequence ID" value="OQU90475"/>
    <property type="gene ID" value="SORBI_3002G417900"/>
</dbReference>
<dbReference type="InterPro" id="IPR043519">
    <property type="entry name" value="NT_sf"/>
</dbReference>
<feature type="compositionally biased region" description="Basic and acidic residues" evidence="1">
    <location>
        <begin position="775"/>
        <end position="794"/>
    </location>
</feature>
<evidence type="ECO:0000313" key="3">
    <source>
        <dbReference type="EMBL" id="OQU90475.1"/>
    </source>
</evidence>
<feature type="compositionally biased region" description="Low complexity" evidence="1">
    <location>
        <begin position="635"/>
        <end position="646"/>
    </location>
</feature>
<dbReference type="InterPro" id="IPR058920">
    <property type="entry name" value="PAP-OAS1-bd-rel"/>
</dbReference>
<gene>
    <name evidence="3" type="ORF">SORBI_3002G417900</name>
</gene>
<feature type="compositionally biased region" description="Polar residues" evidence="1">
    <location>
        <begin position="381"/>
        <end position="397"/>
    </location>
</feature>
<protein>
    <recommendedName>
        <fullName evidence="2">PAP/OAS1 substrate-binding-related domain-containing protein</fullName>
    </recommendedName>
</protein>
<dbReference type="ExpressionAtlas" id="A0A1W0W822">
    <property type="expression patterns" value="baseline and differential"/>
</dbReference>
<dbReference type="SUPFAM" id="SSF81301">
    <property type="entry name" value="Nucleotidyltransferase"/>
    <property type="match status" value="1"/>
</dbReference>
<feature type="compositionally biased region" description="Polar residues" evidence="1">
    <location>
        <begin position="607"/>
        <end position="634"/>
    </location>
</feature>
<feature type="compositionally biased region" description="Polar residues" evidence="1">
    <location>
        <begin position="681"/>
        <end position="707"/>
    </location>
</feature>
<dbReference type="PANTHER" id="PTHR45979">
    <property type="entry name" value="PAP/OAS1 SUBSTRATE-BINDING DOMAIN SUPERFAMILY"/>
    <property type="match status" value="1"/>
</dbReference>
<dbReference type="InterPro" id="IPR058921">
    <property type="entry name" value="PAP/OAS1-rel"/>
</dbReference>
<feature type="region of interest" description="Disordered" evidence="1">
    <location>
        <begin position="351"/>
        <end position="412"/>
    </location>
</feature>
<accession>A0A1W0W822</accession>
<feature type="region of interest" description="Disordered" evidence="1">
    <location>
        <begin position="752"/>
        <end position="804"/>
    </location>
</feature>
<feature type="compositionally biased region" description="Basic and acidic residues" evidence="1">
    <location>
        <begin position="399"/>
        <end position="412"/>
    </location>
</feature>
<dbReference type="Gene3D" id="3.30.460.10">
    <property type="entry name" value="Beta Polymerase, domain 2"/>
    <property type="match status" value="1"/>
</dbReference>
<dbReference type="EMBL" id="CM000761">
    <property type="protein sequence ID" value="OQU90475.1"/>
    <property type="molecule type" value="Genomic_DNA"/>
</dbReference>
<evidence type="ECO:0000256" key="1">
    <source>
        <dbReference type="SAM" id="MobiDB-lite"/>
    </source>
</evidence>
<reference evidence="4" key="2">
    <citation type="journal article" date="2018" name="Plant J.">
        <title>The Sorghum bicolor reference genome: improved assembly, gene annotations, a transcriptome atlas, and signatures of genome organization.</title>
        <authorList>
            <person name="McCormick R.F."/>
            <person name="Truong S.K."/>
            <person name="Sreedasyam A."/>
            <person name="Jenkins J."/>
            <person name="Shu S."/>
            <person name="Sims D."/>
            <person name="Kennedy M."/>
            <person name="Amirebrahimi M."/>
            <person name="Weers B.D."/>
            <person name="McKinley B."/>
            <person name="Mattison A."/>
            <person name="Morishige D.T."/>
            <person name="Grimwood J."/>
            <person name="Schmutz J."/>
            <person name="Mullet J.E."/>
        </authorList>
    </citation>
    <scope>NUCLEOTIDE SEQUENCE [LARGE SCALE GENOMIC DNA]</scope>
    <source>
        <strain evidence="4">cv. BTx623</strain>
    </source>
</reference>
<organism evidence="3 4">
    <name type="scientific">Sorghum bicolor</name>
    <name type="common">Sorghum</name>
    <name type="synonym">Sorghum vulgare</name>
    <dbReference type="NCBI Taxonomy" id="4558"/>
    <lineage>
        <taxon>Eukaryota</taxon>
        <taxon>Viridiplantae</taxon>
        <taxon>Streptophyta</taxon>
        <taxon>Embryophyta</taxon>
        <taxon>Tracheophyta</taxon>
        <taxon>Spermatophyta</taxon>
        <taxon>Magnoliopsida</taxon>
        <taxon>Liliopsida</taxon>
        <taxon>Poales</taxon>
        <taxon>Poaceae</taxon>
        <taxon>PACMAD clade</taxon>
        <taxon>Panicoideae</taxon>
        <taxon>Andropogonodae</taxon>
        <taxon>Andropogoneae</taxon>
        <taxon>Sorghinae</taxon>
        <taxon>Sorghum</taxon>
    </lineage>
</organism>
<feature type="region of interest" description="Disordered" evidence="1">
    <location>
        <begin position="490"/>
        <end position="523"/>
    </location>
</feature>
<keyword evidence="4" id="KW-1185">Reference proteome</keyword>